<dbReference type="PANTHER" id="PTHR33359:SF1">
    <property type="entry name" value="MOLYBDOPTERIN SYNTHASE SULFUR CARRIER SUBUNIT"/>
    <property type="match status" value="1"/>
</dbReference>
<dbReference type="STRING" id="1628148.BI198_11880"/>
<dbReference type="Pfam" id="PF02597">
    <property type="entry name" value="ThiS"/>
    <property type="match status" value="1"/>
</dbReference>
<dbReference type="RefSeq" id="WP_070049739.1">
    <property type="nucleotide sequence ID" value="NZ_CBCSDO010000010.1"/>
</dbReference>
<dbReference type="CDD" id="cd00754">
    <property type="entry name" value="Ubl_MoaD"/>
    <property type="match status" value="1"/>
</dbReference>
<protein>
    <recommendedName>
        <fullName evidence="3">Molybdopterin synthase sulfur carrier subunit</fullName>
    </recommendedName>
</protein>
<comment type="caution">
    <text evidence="4">The sequence shown here is derived from an EMBL/GenBank/DDBJ whole genome shotgun (WGS) entry which is preliminary data.</text>
</comment>
<sequence>MIKILFFAALRERLQCAEQQLKLSSTPMTIAAVLKQLQTTDSQWQQALSQADLLCALNQQLVSMTTQVNAGDELAFFPPVTGG</sequence>
<dbReference type="AlphaFoldDB" id="A0A1E7Q7M7"/>
<dbReference type="EMBL" id="MKEK01000001">
    <property type="protein sequence ID" value="OEY70185.1"/>
    <property type="molecule type" value="Genomic_DNA"/>
</dbReference>
<dbReference type="Proteomes" id="UP000242258">
    <property type="component" value="Unassembled WGS sequence"/>
</dbReference>
<dbReference type="InterPro" id="IPR044672">
    <property type="entry name" value="MOCS2A"/>
</dbReference>
<keyword evidence="5" id="KW-1185">Reference proteome</keyword>
<dbReference type="NCBIfam" id="TIGR01682">
    <property type="entry name" value="moaD"/>
    <property type="match status" value="1"/>
</dbReference>
<proteinExistence type="inferred from homology"/>
<name>A0A1E7Q7M7_9GAMM</name>
<dbReference type="GO" id="GO:1990133">
    <property type="term" value="C:molybdopterin adenylyltransferase complex"/>
    <property type="evidence" value="ECO:0007669"/>
    <property type="project" value="TreeGrafter"/>
</dbReference>
<accession>A0A1E7Q7M7</accession>
<dbReference type="SUPFAM" id="SSF54285">
    <property type="entry name" value="MoaD/ThiS"/>
    <property type="match status" value="1"/>
</dbReference>
<evidence type="ECO:0000313" key="5">
    <source>
        <dbReference type="Proteomes" id="UP000242258"/>
    </source>
</evidence>
<evidence type="ECO:0000256" key="3">
    <source>
        <dbReference type="ARBA" id="ARBA00024247"/>
    </source>
</evidence>
<dbReference type="UniPathway" id="UPA00344"/>
<dbReference type="GO" id="GO:0006777">
    <property type="term" value="P:Mo-molybdopterin cofactor biosynthetic process"/>
    <property type="evidence" value="ECO:0007669"/>
    <property type="project" value="InterPro"/>
</dbReference>
<organism evidence="4 5">
    <name type="scientific">Rheinheimera salexigens</name>
    <dbReference type="NCBI Taxonomy" id="1628148"/>
    <lineage>
        <taxon>Bacteria</taxon>
        <taxon>Pseudomonadati</taxon>
        <taxon>Pseudomonadota</taxon>
        <taxon>Gammaproteobacteria</taxon>
        <taxon>Chromatiales</taxon>
        <taxon>Chromatiaceae</taxon>
        <taxon>Rheinheimera</taxon>
    </lineage>
</organism>
<dbReference type="InterPro" id="IPR016155">
    <property type="entry name" value="Mopterin_synth/thiamin_S_b"/>
</dbReference>
<dbReference type="InterPro" id="IPR012675">
    <property type="entry name" value="Beta-grasp_dom_sf"/>
</dbReference>
<evidence type="ECO:0000256" key="1">
    <source>
        <dbReference type="ARBA" id="ARBA00022741"/>
    </source>
</evidence>
<comment type="similarity">
    <text evidence="2">Belongs to the MoaD family.</text>
</comment>
<dbReference type="Gene3D" id="3.10.20.30">
    <property type="match status" value="1"/>
</dbReference>
<evidence type="ECO:0000313" key="4">
    <source>
        <dbReference type="EMBL" id="OEY70185.1"/>
    </source>
</evidence>
<dbReference type="InterPro" id="IPR003749">
    <property type="entry name" value="ThiS/MoaD-like"/>
</dbReference>
<reference evidence="5" key="1">
    <citation type="submission" date="2016-09" db="EMBL/GenBank/DDBJ databases">
        <authorList>
            <person name="Wan X."/>
            <person name="Hou S."/>
        </authorList>
    </citation>
    <scope>NUCLEOTIDE SEQUENCE [LARGE SCALE GENOMIC DNA]</scope>
    <source>
        <strain evidence="5">KH87</strain>
    </source>
</reference>
<dbReference type="GO" id="GO:0000166">
    <property type="term" value="F:nucleotide binding"/>
    <property type="evidence" value="ECO:0007669"/>
    <property type="project" value="UniProtKB-KW"/>
</dbReference>
<dbReference type="OrthoDB" id="9801945at2"/>
<evidence type="ECO:0000256" key="2">
    <source>
        <dbReference type="ARBA" id="ARBA00024200"/>
    </source>
</evidence>
<dbReference type="PANTHER" id="PTHR33359">
    <property type="entry name" value="MOLYBDOPTERIN SYNTHASE SULFUR CARRIER SUBUNIT"/>
    <property type="match status" value="1"/>
</dbReference>
<gene>
    <name evidence="4" type="ORF">BI198_11880</name>
</gene>
<keyword evidence="1" id="KW-0547">Nucleotide-binding</keyword>